<protein>
    <submittedName>
        <fullName evidence="1">Uncharacterized protein</fullName>
    </submittedName>
</protein>
<proteinExistence type="predicted"/>
<dbReference type="Proteomes" id="UP001281147">
    <property type="component" value="Unassembled WGS sequence"/>
</dbReference>
<dbReference type="EMBL" id="JAUTXU010000596">
    <property type="protein sequence ID" value="KAK3677838.1"/>
    <property type="molecule type" value="Genomic_DNA"/>
</dbReference>
<evidence type="ECO:0000313" key="2">
    <source>
        <dbReference type="Proteomes" id="UP001281147"/>
    </source>
</evidence>
<name>A0ACC3M8J2_9PEZI</name>
<reference evidence="1" key="1">
    <citation type="submission" date="2023-07" db="EMBL/GenBank/DDBJ databases">
        <title>Black Yeasts Isolated from many extreme environments.</title>
        <authorList>
            <person name="Coleine C."/>
            <person name="Stajich J.E."/>
            <person name="Selbmann L."/>
        </authorList>
    </citation>
    <scope>NUCLEOTIDE SEQUENCE</scope>
    <source>
        <strain evidence="1">CCFEE 5714</strain>
    </source>
</reference>
<organism evidence="1 2">
    <name type="scientific">Vermiconidia calcicola</name>
    <dbReference type="NCBI Taxonomy" id="1690605"/>
    <lineage>
        <taxon>Eukaryota</taxon>
        <taxon>Fungi</taxon>
        <taxon>Dikarya</taxon>
        <taxon>Ascomycota</taxon>
        <taxon>Pezizomycotina</taxon>
        <taxon>Dothideomycetes</taxon>
        <taxon>Dothideomycetidae</taxon>
        <taxon>Mycosphaerellales</taxon>
        <taxon>Extremaceae</taxon>
        <taxon>Vermiconidia</taxon>
    </lineage>
</organism>
<keyword evidence="2" id="KW-1185">Reference proteome</keyword>
<evidence type="ECO:0000313" key="1">
    <source>
        <dbReference type="EMBL" id="KAK3677838.1"/>
    </source>
</evidence>
<comment type="caution">
    <text evidence="1">The sequence shown here is derived from an EMBL/GenBank/DDBJ whole genome shotgun (WGS) entry which is preliminary data.</text>
</comment>
<accession>A0ACC3M8J2</accession>
<sequence length="428" mass="47657">MRFDEAFLCNKRQAKKDKEPTPPVLSDAQEIPQALLNPTDKTNLCVAEAVEFWNSHILTTNMPAHPPFQRKKHEAEFQVGVPGVSQHLFLVSTWTIWITKSGSDPLRNRTLCQSRGLAFRGLNRMLSTAVTDVSGHALSCTIMALIADFGLSQAQAWEFHLDAVRKIVQCRGGFQSCMAELPDMQQLFLTFLILDVLTTAFRETSRFGAETFATQAEYIALLPNIEQQLVLNGDPGPQVLLQAIIQVTALRIQIRDSSREHRSTLSTLSKVGDLYHQIRRFDPQSWAMHVLHCGRIRPERLGEQPSEQSLAAWSTLARCYQSASSLYLLLSMPTGHQHAVTANIAQADSALASQIGALFALADPDPDAAVETQLWKFTNWPLLMSLRTRQAAVCNTGDVRECLARLEEIAVATGIRSWLAIGIDMILR</sequence>
<gene>
    <name evidence="1" type="ORF">LTR37_021510</name>
</gene>